<feature type="repeat" description="TPR" evidence="14">
    <location>
        <begin position="279"/>
        <end position="312"/>
    </location>
</feature>
<protein>
    <recommendedName>
        <fullName evidence="13">Protein unc-45 homolog A</fullName>
    </recommendedName>
</protein>
<accession>L9KIR4</accession>
<dbReference type="PROSITE" id="PS50005">
    <property type="entry name" value="TPR"/>
    <property type="match status" value="1"/>
</dbReference>
<comment type="subcellular location">
    <subcellularLocation>
        <location evidence="2">Cytoplasm</location>
        <location evidence="2">Perinuclear region</location>
    </subcellularLocation>
    <subcellularLocation>
        <location evidence="1">Nucleus</location>
    </subcellularLocation>
</comment>
<evidence type="ECO:0000256" key="10">
    <source>
        <dbReference type="ARBA" id="ARBA00023186"/>
    </source>
</evidence>
<dbReference type="SUPFAM" id="SSF48452">
    <property type="entry name" value="TPR-like"/>
    <property type="match status" value="1"/>
</dbReference>
<feature type="compositionally biased region" description="Basic residues" evidence="15">
    <location>
        <begin position="148"/>
        <end position="163"/>
    </location>
</feature>
<dbReference type="InParanoid" id="L9KIR4"/>
<evidence type="ECO:0000256" key="5">
    <source>
        <dbReference type="ARBA" id="ARBA00022541"/>
    </source>
</evidence>
<dbReference type="Pfam" id="PF11701">
    <property type="entry name" value="UNC45-central"/>
    <property type="match status" value="1"/>
</dbReference>
<evidence type="ECO:0000256" key="9">
    <source>
        <dbReference type="ARBA" id="ARBA00022990"/>
    </source>
</evidence>
<evidence type="ECO:0000256" key="11">
    <source>
        <dbReference type="ARBA" id="ARBA00023242"/>
    </source>
</evidence>
<dbReference type="Pfam" id="PF13432">
    <property type="entry name" value="TPR_16"/>
    <property type="match status" value="1"/>
</dbReference>
<evidence type="ECO:0000256" key="3">
    <source>
        <dbReference type="ARBA" id="ARBA00022473"/>
    </source>
</evidence>
<evidence type="ECO:0000256" key="13">
    <source>
        <dbReference type="ARBA" id="ARBA00070366"/>
    </source>
</evidence>
<dbReference type="InterPro" id="IPR011989">
    <property type="entry name" value="ARM-like"/>
</dbReference>
<dbReference type="GO" id="GO:0007517">
    <property type="term" value="P:muscle organ development"/>
    <property type="evidence" value="ECO:0007669"/>
    <property type="project" value="UniProtKB-KW"/>
</dbReference>
<evidence type="ECO:0000256" key="6">
    <source>
        <dbReference type="ARBA" id="ARBA00022737"/>
    </source>
</evidence>
<keyword evidence="16" id="KW-0732">Signal</keyword>
<evidence type="ECO:0000256" key="1">
    <source>
        <dbReference type="ARBA" id="ARBA00004123"/>
    </source>
</evidence>
<dbReference type="GO" id="GO:0048471">
    <property type="term" value="C:perinuclear region of cytoplasm"/>
    <property type="evidence" value="ECO:0007669"/>
    <property type="project" value="UniProtKB-SubCell"/>
</dbReference>
<keyword evidence="4" id="KW-0963">Cytoplasm</keyword>
<dbReference type="Gene3D" id="1.25.40.10">
    <property type="entry name" value="Tetratricopeptide repeat domain"/>
    <property type="match status" value="1"/>
</dbReference>
<evidence type="ECO:0000256" key="14">
    <source>
        <dbReference type="PROSITE-ProRule" id="PRU00339"/>
    </source>
</evidence>
<dbReference type="Proteomes" id="UP000011518">
    <property type="component" value="Unassembled WGS sequence"/>
</dbReference>
<evidence type="ECO:0000256" key="2">
    <source>
        <dbReference type="ARBA" id="ARBA00004556"/>
    </source>
</evidence>
<keyword evidence="8 14" id="KW-0802">TPR repeat</keyword>
<dbReference type="GO" id="GO:0030154">
    <property type="term" value="P:cell differentiation"/>
    <property type="evidence" value="ECO:0007669"/>
    <property type="project" value="UniProtKB-KW"/>
</dbReference>
<dbReference type="STRING" id="246437.L9KIR4"/>
<evidence type="ECO:0000313" key="19">
    <source>
        <dbReference type="Proteomes" id="UP000011518"/>
    </source>
</evidence>
<keyword evidence="11" id="KW-0539">Nucleus</keyword>
<evidence type="ECO:0000256" key="16">
    <source>
        <dbReference type="SAM" id="SignalP"/>
    </source>
</evidence>
<dbReference type="eggNOG" id="KOG4151">
    <property type="taxonomic scope" value="Eukaryota"/>
</dbReference>
<dbReference type="InterPro" id="IPR024660">
    <property type="entry name" value="UCS_central_dom"/>
</dbReference>
<dbReference type="Pfam" id="PF13181">
    <property type="entry name" value="TPR_8"/>
    <property type="match status" value="1"/>
</dbReference>
<feature type="region of interest" description="Disordered" evidence="15">
    <location>
        <begin position="115"/>
        <end position="202"/>
    </location>
</feature>
<keyword evidence="7" id="KW-0221">Differentiation</keyword>
<dbReference type="SMART" id="SM00028">
    <property type="entry name" value="TPR"/>
    <property type="match status" value="3"/>
</dbReference>
<reference evidence="19" key="2">
    <citation type="journal article" date="2013" name="Nat. Commun.">
        <title>Genome of the Chinese tree shrew.</title>
        <authorList>
            <person name="Fan Y."/>
            <person name="Huang Z.Y."/>
            <person name="Cao C.C."/>
            <person name="Chen C.S."/>
            <person name="Chen Y.X."/>
            <person name="Fan D.D."/>
            <person name="He J."/>
            <person name="Hou H.L."/>
            <person name="Hu L."/>
            <person name="Hu X.T."/>
            <person name="Jiang X.T."/>
            <person name="Lai R."/>
            <person name="Lang Y.S."/>
            <person name="Liang B."/>
            <person name="Liao S.G."/>
            <person name="Mu D."/>
            <person name="Ma Y.Y."/>
            <person name="Niu Y.Y."/>
            <person name="Sun X.Q."/>
            <person name="Xia J.Q."/>
            <person name="Xiao J."/>
            <person name="Xiong Z.Q."/>
            <person name="Xu L."/>
            <person name="Yang L."/>
            <person name="Zhang Y."/>
            <person name="Zhao W."/>
            <person name="Zhao X.D."/>
            <person name="Zheng Y.T."/>
            <person name="Zhou J.M."/>
            <person name="Zhu Y.B."/>
            <person name="Zhang G.J."/>
            <person name="Wang J."/>
            <person name="Yao Y.G."/>
        </authorList>
    </citation>
    <scope>NUCLEOTIDE SEQUENCE [LARGE SCALE GENOMIC DNA]</scope>
</reference>
<dbReference type="EMBL" id="KB320802">
    <property type="protein sequence ID" value="ELW62820.1"/>
    <property type="molecule type" value="Genomic_DNA"/>
</dbReference>
<dbReference type="PANTHER" id="PTHR45994:SF3">
    <property type="entry name" value="PROTEIN UNC-45 HOMOLOG A"/>
    <property type="match status" value="1"/>
</dbReference>
<organism evidence="18 19">
    <name type="scientific">Tupaia chinensis</name>
    <name type="common">Chinese tree shrew</name>
    <name type="synonym">Tupaia belangeri chinensis</name>
    <dbReference type="NCBI Taxonomy" id="246437"/>
    <lineage>
        <taxon>Eukaryota</taxon>
        <taxon>Metazoa</taxon>
        <taxon>Chordata</taxon>
        <taxon>Craniata</taxon>
        <taxon>Vertebrata</taxon>
        <taxon>Euteleostomi</taxon>
        <taxon>Mammalia</taxon>
        <taxon>Eutheria</taxon>
        <taxon>Euarchontoglires</taxon>
        <taxon>Scandentia</taxon>
        <taxon>Tupaiidae</taxon>
        <taxon>Tupaia</taxon>
    </lineage>
</organism>
<dbReference type="PANTHER" id="PTHR45994">
    <property type="entry name" value="FI21225P1"/>
    <property type="match status" value="1"/>
</dbReference>
<keyword evidence="19" id="KW-1185">Reference proteome</keyword>
<dbReference type="InterPro" id="IPR016024">
    <property type="entry name" value="ARM-type_fold"/>
</dbReference>
<dbReference type="InterPro" id="IPR019734">
    <property type="entry name" value="TPR_rpt"/>
</dbReference>
<dbReference type="GO" id="GO:0005634">
    <property type="term" value="C:nucleus"/>
    <property type="evidence" value="ECO:0007669"/>
    <property type="project" value="UniProtKB-SubCell"/>
</dbReference>
<dbReference type="Gene3D" id="1.25.10.10">
    <property type="entry name" value="Leucine-rich Repeat Variant"/>
    <property type="match status" value="3"/>
</dbReference>
<dbReference type="GO" id="GO:0051879">
    <property type="term" value="F:Hsp90 protein binding"/>
    <property type="evidence" value="ECO:0007669"/>
    <property type="project" value="TreeGrafter"/>
</dbReference>
<evidence type="ECO:0000256" key="8">
    <source>
        <dbReference type="ARBA" id="ARBA00022803"/>
    </source>
</evidence>
<gene>
    <name evidence="18" type="ORF">TREES_T100018709</name>
</gene>
<evidence type="ECO:0000313" key="18">
    <source>
        <dbReference type="EMBL" id="ELW62820.1"/>
    </source>
</evidence>
<feature type="chain" id="PRO_5003999545" description="Protein unc-45 homolog A" evidence="16">
    <location>
        <begin position="29"/>
        <end position="1208"/>
    </location>
</feature>
<evidence type="ECO:0000259" key="17">
    <source>
        <dbReference type="Pfam" id="PF11701"/>
    </source>
</evidence>
<keyword evidence="3" id="KW-0217">Developmental protein</keyword>
<name>L9KIR4_TUPCH</name>
<reference evidence="19" key="1">
    <citation type="submission" date="2012-07" db="EMBL/GenBank/DDBJ databases">
        <title>Genome of the Chinese tree shrew, a rising model animal genetically related to primates.</title>
        <authorList>
            <person name="Zhang G."/>
            <person name="Fan Y."/>
            <person name="Yao Y."/>
            <person name="Huang Z."/>
        </authorList>
    </citation>
    <scope>NUCLEOTIDE SEQUENCE [LARGE SCALE GENOMIC DNA]</scope>
</reference>
<evidence type="ECO:0000256" key="7">
    <source>
        <dbReference type="ARBA" id="ARBA00022782"/>
    </source>
</evidence>
<dbReference type="AlphaFoldDB" id="L9KIR4"/>
<dbReference type="InterPro" id="IPR011990">
    <property type="entry name" value="TPR-like_helical_dom_sf"/>
</dbReference>
<keyword evidence="6" id="KW-0677">Repeat</keyword>
<keyword evidence="5" id="KW-0517">Myogenesis</keyword>
<dbReference type="FunFam" id="1.25.10.10:FF:000087">
    <property type="entry name" value="Unc-45 myosin chaperone A"/>
    <property type="match status" value="1"/>
</dbReference>
<evidence type="ECO:0000256" key="15">
    <source>
        <dbReference type="SAM" id="MobiDB-lite"/>
    </source>
</evidence>
<comment type="subunit">
    <text evidence="12">Interacts with PGR isoforms A and B as well as with NR3C1 in the absence of ligand, and with HSP90AB1. Binding to HSP90AB1 involves 2 UNC45A monomers per HSP90AB1 dimer.</text>
</comment>
<sequence>MGFQRRPGPLLAGPCLGLLLLSSWGALGLPVSLSGFFCPRLSDTPEDAYCCHLEAKGGSCCSRAEFEALYQVNLSALPPPPILRGPGPLIALGLYTLLLVVLMTIDLLHFCRSRGRGPCRSRQGPPCSAPPAGLRGDRLGAPGASLRLRTRAQRRVPARRRSLLGHAPSLTQGGRGGSRQLSDSRLTPAAEAAPARVRDDSAMTASSVEQLRKEGNELFKCGDYEGALTAYTQALGLGATSQDQAILHRNCAACHLKLEDYDKAETEASKAIEKDGGDVKALYRRSQALEKLGRLDQAVLDLQRCVSLEPKNKVFQESLRNIGGQIQEKVRYMSSTDAKVEQMFQILLDPEEKGTEKKQKASQNLVVLAREDAGAEKIFRSNGVQLLQRLLDTGEPDLMLAALRTLVGICSEHQSRTVATLSVLGTRRMVSILGVENQAVSLAACHLLQVMFDALKEGVKKGFRGKEGAVIVDPARELKVLISNLLELLTEVGVSGQGRDNALTLLIKVVPRKSPKDPNNSLTLWVIDQGLKKILEVGGSLQDPPGELTVTANSRMSASILLSKLFDDLKCDAERENFHRLCESYIRSWFEGQGLAGKLRAIQTVSCLLQGPCDAGNRALELSGVMESVIALCASEQEEEQLVAVEALIHAAGKAKRASFITANGVSLLKDLYKRSEKDSIRIRALVGLCKLGSAGGTDFSMKQFAEGSTVKLAKQCRKWLCNDQIDAGTRRWAVEGLAYLTFDADVKEEFVEDEAALKAGPAGGLCKLGSAGGTDFSMKQFAEGSTVKLAKQCRKWLCNDQIDAGTRRWAVEGLAYLTFDADVKEEFVEDEAALKALFRLSQSEERSVLFAVASALVNCTNSYDYEEPDPKMVELAKYAKQHVPEQHPKDKPSFVRARVKKLLAAGVVSAMTCMVKTESPVLTNSCRELLSRVFLALVEQAEDRGTVVAQGGGKALLPLALEGTEVGQTKAAQALAKLTITSNPEMTFPGERIYEVVRPLVSLLHLNCSGLQNFEALMALTNLAGISERLRQKILKEKAVPMIEGYMFEEHEMIRRAATECMCNLAMSKEVQDLFEAPGNDRLKLLVLYSGEEDELLRRAAAGGLAMLTCMRPSLCSRIPEVTTHWLEILQALLLSPNQELQHRGAVVVLNMVEASREVASTLMESEVLEILSVLAKGEEGPVTRAAAACLGKAVEYGLIQPNRDGE</sequence>
<evidence type="ECO:0000256" key="4">
    <source>
        <dbReference type="ARBA" id="ARBA00022490"/>
    </source>
</evidence>
<evidence type="ECO:0000256" key="12">
    <source>
        <dbReference type="ARBA" id="ARBA00062650"/>
    </source>
</evidence>
<dbReference type="FunFam" id="1.25.40.10:FF:000025">
    <property type="entry name" value="Unc-45 myosin chaperone B"/>
    <property type="match status" value="1"/>
</dbReference>
<keyword evidence="9" id="KW-0007">Acetylation</keyword>
<proteinExistence type="predicted"/>
<feature type="signal peptide" evidence="16">
    <location>
        <begin position="1"/>
        <end position="28"/>
    </location>
</feature>
<dbReference type="FunFam" id="1.25.10.10:FF:000043">
    <property type="entry name" value="Unc-45 myosin chaperone B"/>
    <property type="match status" value="1"/>
</dbReference>
<dbReference type="SUPFAM" id="SSF48371">
    <property type="entry name" value="ARM repeat"/>
    <property type="match status" value="2"/>
</dbReference>
<feature type="domain" description="UNC-45/Cro1/She4 central" evidence="17">
    <location>
        <begin position="537"/>
        <end position="692"/>
    </location>
</feature>
<keyword evidence="10" id="KW-0143">Chaperone</keyword>
<dbReference type="FunCoup" id="L9KIR4">
    <property type="interactions" value="3046"/>
</dbReference>